<protein>
    <submittedName>
        <fullName evidence="1">SIMPL domain-containing protein</fullName>
    </submittedName>
</protein>
<evidence type="ECO:0000313" key="2">
    <source>
        <dbReference type="Proteomes" id="UP000766550"/>
    </source>
</evidence>
<organism evidence="1 2">
    <name type="scientific">Haloarcula limicola</name>
    <dbReference type="NCBI Taxonomy" id="1429915"/>
    <lineage>
        <taxon>Archaea</taxon>
        <taxon>Methanobacteriati</taxon>
        <taxon>Methanobacteriota</taxon>
        <taxon>Stenosarchaea group</taxon>
        <taxon>Halobacteria</taxon>
        <taxon>Halobacteriales</taxon>
        <taxon>Haloarculaceae</taxon>
        <taxon>Haloarcula</taxon>
    </lineage>
</organism>
<reference evidence="1 2" key="1">
    <citation type="submission" date="2021-06" db="EMBL/GenBank/DDBJ databases">
        <title>New haloarchaea isolates fom saline soil.</title>
        <authorList>
            <person name="Duran-Viseras A."/>
            <person name="Sanchez-Porro C.S."/>
            <person name="Ventosa A."/>
        </authorList>
    </citation>
    <scope>NUCLEOTIDE SEQUENCE [LARGE SCALE GENOMIC DNA]</scope>
    <source>
        <strain evidence="1 2">JCM 183640</strain>
    </source>
</reference>
<gene>
    <name evidence="1" type="ORF">KTS45_08060</name>
</gene>
<dbReference type="AlphaFoldDB" id="A0A8J7Y9G4"/>
<evidence type="ECO:0000313" key="1">
    <source>
        <dbReference type="EMBL" id="MBV0924159.1"/>
    </source>
</evidence>
<dbReference type="GO" id="GO:0006974">
    <property type="term" value="P:DNA damage response"/>
    <property type="evidence" value="ECO:0007669"/>
    <property type="project" value="TreeGrafter"/>
</dbReference>
<dbReference type="Gene3D" id="3.30.110.170">
    <property type="entry name" value="Protein of unknown function (DUF541), domain 1"/>
    <property type="match status" value="1"/>
</dbReference>
<name>A0A8J7Y9G4_9EURY</name>
<dbReference type="EMBL" id="JAHQXF010000001">
    <property type="protein sequence ID" value="MBV0924159.1"/>
    <property type="molecule type" value="Genomic_DNA"/>
</dbReference>
<dbReference type="Gene3D" id="3.30.70.2970">
    <property type="entry name" value="Protein of unknown function (DUF541), domain 2"/>
    <property type="match status" value="1"/>
</dbReference>
<keyword evidence="2" id="KW-1185">Reference proteome</keyword>
<sequence>MVSRPLAVAGVLAVLLAGGVGFALASGGPVPSAENATVSVSADATVERAPDRATVTVAAVGRGETAAAARNNLSGDADAVQRALEDAGANVTSARFSIHPEYERTETGREQVGYVAVHTVEAETSDVDAVGSLVDTAVDAGADRVEGITYGLSEQTRQDARQEALTTAMDRARTDAETVAAAEGRSVDGVAAIQTSDSGRYVVRAEMATADAGSAGGSTVISPGPVTVDAAVQVTYELG</sequence>
<dbReference type="InterPro" id="IPR007497">
    <property type="entry name" value="SIMPL/DUF541"/>
</dbReference>
<dbReference type="PANTHER" id="PTHR34387:SF2">
    <property type="entry name" value="SLR1258 PROTEIN"/>
    <property type="match status" value="1"/>
</dbReference>
<dbReference type="OrthoDB" id="12132at2157"/>
<dbReference type="RefSeq" id="WP_162317231.1">
    <property type="nucleotide sequence ID" value="NZ_JAHQXF010000001.1"/>
</dbReference>
<dbReference type="InterPro" id="IPR052022">
    <property type="entry name" value="26kDa_periplasmic_antigen"/>
</dbReference>
<proteinExistence type="predicted"/>
<dbReference type="Pfam" id="PF04402">
    <property type="entry name" value="SIMPL"/>
    <property type="match status" value="1"/>
</dbReference>
<dbReference type="PANTHER" id="PTHR34387">
    <property type="entry name" value="SLR1258 PROTEIN"/>
    <property type="match status" value="1"/>
</dbReference>
<accession>A0A8J7Y9G4</accession>
<dbReference type="Proteomes" id="UP000766550">
    <property type="component" value="Unassembled WGS sequence"/>
</dbReference>
<comment type="caution">
    <text evidence="1">The sequence shown here is derived from an EMBL/GenBank/DDBJ whole genome shotgun (WGS) entry which is preliminary data.</text>
</comment>